<dbReference type="EMBL" id="JBHUCX010000027">
    <property type="protein sequence ID" value="MFD1675191.1"/>
    <property type="molecule type" value="Genomic_DNA"/>
</dbReference>
<evidence type="ECO:0000313" key="3">
    <source>
        <dbReference type="EMBL" id="MFD1675191.1"/>
    </source>
</evidence>
<keyword evidence="4" id="KW-1185">Reference proteome</keyword>
<comment type="caution">
    <text evidence="3">The sequence shown here is derived from an EMBL/GenBank/DDBJ whole genome shotgun (WGS) entry which is preliminary data.</text>
</comment>
<feature type="chain" id="PRO_5046715336" evidence="1">
    <location>
        <begin position="29"/>
        <end position="205"/>
    </location>
</feature>
<dbReference type="RefSeq" id="WP_377943064.1">
    <property type="nucleotide sequence ID" value="NZ_JBHUCX010000027.1"/>
</dbReference>
<feature type="signal peptide" evidence="1">
    <location>
        <begin position="1"/>
        <end position="28"/>
    </location>
</feature>
<name>A0ABW4JFL4_9BACL</name>
<keyword evidence="1" id="KW-0732">Signal</keyword>
<accession>A0ABW4JFL4</accession>
<reference evidence="4" key="1">
    <citation type="journal article" date="2019" name="Int. J. Syst. Evol. Microbiol.">
        <title>The Global Catalogue of Microorganisms (GCM) 10K type strain sequencing project: providing services to taxonomists for standard genome sequencing and annotation.</title>
        <authorList>
            <consortium name="The Broad Institute Genomics Platform"/>
            <consortium name="The Broad Institute Genome Sequencing Center for Infectious Disease"/>
            <person name="Wu L."/>
            <person name="Ma J."/>
        </authorList>
    </citation>
    <scope>NUCLEOTIDE SEQUENCE [LARGE SCALE GENOMIC DNA]</scope>
    <source>
        <strain evidence="4">CGMCC 1.12286</strain>
    </source>
</reference>
<organism evidence="3 4">
    <name type="scientific">Alicyclobacillus fodiniaquatilis</name>
    <dbReference type="NCBI Taxonomy" id="1661150"/>
    <lineage>
        <taxon>Bacteria</taxon>
        <taxon>Bacillati</taxon>
        <taxon>Bacillota</taxon>
        <taxon>Bacilli</taxon>
        <taxon>Bacillales</taxon>
        <taxon>Alicyclobacillaceae</taxon>
        <taxon>Alicyclobacillus</taxon>
    </lineage>
</organism>
<dbReference type="InterPro" id="IPR013693">
    <property type="entry name" value="SpoIID/LytB_N"/>
</dbReference>
<dbReference type="Proteomes" id="UP001597079">
    <property type="component" value="Unassembled WGS sequence"/>
</dbReference>
<evidence type="ECO:0000313" key="4">
    <source>
        <dbReference type="Proteomes" id="UP001597079"/>
    </source>
</evidence>
<evidence type="ECO:0000256" key="1">
    <source>
        <dbReference type="SAM" id="SignalP"/>
    </source>
</evidence>
<feature type="domain" description="Sporulation stage II protein D amidase enhancer LytB N-terminal" evidence="2">
    <location>
        <begin position="58"/>
        <end position="142"/>
    </location>
</feature>
<proteinExistence type="predicted"/>
<evidence type="ECO:0000259" key="2">
    <source>
        <dbReference type="Pfam" id="PF08486"/>
    </source>
</evidence>
<dbReference type="Pfam" id="PF08486">
    <property type="entry name" value="SpoIID"/>
    <property type="match status" value="1"/>
</dbReference>
<protein>
    <submittedName>
        <fullName evidence="3">SpoIID/LytB domain-containing protein</fullName>
    </submittedName>
</protein>
<sequence length="205" mass="23719">MTKRLCSYLFKVCTMLFLVLLFPTDASAQTQTIYNTAYPSTIRVAVRAYNNPVGPILYVQTLGFEEYCEDVLPNEWMSSWNTEALKAGAIAVKMFAWYKTLHPTTESGFTYDVDNTTNFQEFKYLSGRPETDQAVRQTWNMVYVPSDGTIKELDYRMGAQDSDNSWYDGTYIMSQWGTQYWASIAKLTFESILNMYYPGYELKFV</sequence>
<gene>
    <name evidence="3" type="ORF">ACFSB2_10850</name>
</gene>